<reference evidence="4 5" key="2">
    <citation type="journal article" date="2015" name="MBio">
        <title>Genome-Resolved Metagenomic Analysis Reveals Roles for Candidate Phyla and Other Microbial Community Members in Biogeochemical Transformations in Oil Reservoirs.</title>
        <authorList>
            <person name="Hu P."/>
            <person name="Tom L."/>
            <person name="Singh A."/>
            <person name="Thomas B.C."/>
            <person name="Baker B.J."/>
            <person name="Piceno Y.M."/>
            <person name="Andersen G.L."/>
            <person name="Banfield J.F."/>
        </authorList>
    </citation>
    <scope>NUCLEOTIDE SEQUENCE [LARGE SCALE GENOMIC DNA]</scope>
    <source>
        <strain evidence="2">57_489</strain>
    </source>
</reference>
<dbReference type="Proteomes" id="UP000053961">
    <property type="component" value="Unassembled WGS sequence"/>
</dbReference>
<accession>A0A101IIN1</accession>
<dbReference type="InterPro" id="IPR017853">
    <property type="entry name" value="GH"/>
</dbReference>
<dbReference type="PATRIC" id="fig|301375.6.peg.968"/>
<dbReference type="AlphaFoldDB" id="A0A101IIN1"/>
<evidence type="ECO:0000313" key="2">
    <source>
        <dbReference type="EMBL" id="KUK44587.1"/>
    </source>
</evidence>
<protein>
    <submittedName>
        <fullName evidence="3">Alpha amylase</fullName>
    </submittedName>
</protein>
<name>A0A101IIN1_9EURY</name>
<dbReference type="PANTHER" id="PTHR10357:SF209">
    <property type="entry name" value="PERIPLASMIC ALPHA-AMYLASE"/>
    <property type="match status" value="1"/>
</dbReference>
<organism evidence="3 4">
    <name type="scientific">Methanothrix harundinacea</name>
    <dbReference type="NCBI Taxonomy" id="301375"/>
    <lineage>
        <taxon>Archaea</taxon>
        <taxon>Methanobacteriati</taxon>
        <taxon>Methanobacteriota</taxon>
        <taxon>Stenosarchaea group</taxon>
        <taxon>Methanomicrobia</taxon>
        <taxon>Methanotrichales</taxon>
        <taxon>Methanotrichaceae</taxon>
        <taxon>Methanothrix</taxon>
    </lineage>
</organism>
<dbReference type="Proteomes" id="UP000057043">
    <property type="component" value="Unassembled WGS sequence"/>
</dbReference>
<dbReference type="Pfam" id="PF00128">
    <property type="entry name" value="Alpha-amylase"/>
    <property type="match status" value="1"/>
</dbReference>
<dbReference type="SUPFAM" id="SSF51445">
    <property type="entry name" value="(Trans)glycosidases"/>
    <property type="match status" value="1"/>
</dbReference>
<dbReference type="EMBL" id="LGHB01000032">
    <property type="protein sequence ID" value="KUK95565.1"/>
    <property type="molecule type" value="Genomic_DNA"/>
</dbReference>
<comment type="caution">
    <text evidence="3">The sequence shown here is derived from an EMBL/GenBank/DDBJ whole genome shotgun (WGS) entry which is preliminary data.</text>
</comment>
<dbReference type="GO" id="GO:0005975">
    <property type="term" value="P:carbohydrate metabolic process"/>
    <property type="evidence" value="ECO:0007669"/>
    <property type="project" value="InterPro"/>
</dbReference>
<sequence>MSEKRPHSLKEVEFEPLGPVFPSPSDWRDQFLYHLLVDRFNDGGRSEPYRPDLPRNRDDAAGEVWQGGTLKGITEKLDYISDLGCTAVWLSPIFKNRIELDTYHGYGIQNYLEIDPRFGSEEDLRGLVQEAHKTGIRVILDVVLNHTGDNWAYPGDDVYYYWKGVRFPFGFWREVGEVEPSLKRAGCKLQIGNFCLREEGEGQGAGVELASEDAVWPREFQNQDWYRRKGRIRNWDDFPETRDGDFCSLKELDTSNPEVLSALIDSFKRWIAVADVDGYRLDAAKHIEESSTAIFCNAIREYAQSIGKKNFFLFGEVVGGDLFIDQYIGRNVRLPGTNERFPSLDAALDFPLWSVLEPVIKGFENPAVLRQRYDRFRDLYADHGRAGTYFVTFVDNHDQIGRSPTARFLHNDSYQKQAVLAVGYLLTSLGIPCIYYGTEQGFDGGGDGDKYIRECMFGGDWGAFGTTGHHFFNQDHHLYQEISRIAGIRAEEPALRYGRQYFREISGNGTDFGHPIDGHCTLAYSRILDDAEILMALNLDAAPRSDFVTVDRNLTPAGREMTNLLDKKRRVEVASADGRSAVEVPLEGHEMAMLKLA</sequence>
<gene>
    <name evidence="2" type="ORF">XD72_1039</name>
    <name evidence="3" type="ORF">XE07_1763</name>
</gene>
<evidence type="ECO:0000313" key="3">
    <source>
        <dbReference type="EMBL" id="KUK95565.1"/>
    </source>
</evidence>
<evidence type="ECO:0000313" key="5">
    <source>
        <dbReference type="Proteomes" id="UP000057043"/>
    </source>
</evidence>
<dbReference type="InterPro" id="IPR006047">
    <property type="entry name" value="GH13_cat_dom"/>
</dbReference>
<dbReference type="PANTHER" id="PTHR10357">
    <property type="entry name" value="ALPHA-AMYLASE FAMILY MEMBER"/>
    <property type="match status" value="1"/>
</dbReference>
<reference evidence="3" key="1">
    <citation type="journal article" date="2015" name="MBio">
        <title>Genome-resolved metagenomic analysis reveals roles for candidate phyla and other microbial community members in biogeochemical transformations in oil reservoirs.</title>
        <authorList>
            <person name="Hu P."/>
            <person name="Tom L."/>
            <person name="Singh A."/>
            <person name="Thomas B.C."/>
            <person name="Baker B.J."/>
            <person name="Piceno Y.M."/>
            <person name="Andersen G.L."/>
            <person name="Banfield J.F."/>
        </authorList>
    </citation>
    <scope>NUCLEOTIDE SEQUENCE [LARGE SCALE GENOMIC DNA]</scope>
    <source>
        <strain evidence="3">56_747</strain>
    </source>
</reference>
<evidence type="ECO:0000259" key="1">
    <source>
        <dbReference type="SMART" id="SM00642"/>
    </source>
</evidence>
<feature type="domain" description="Glycosyl hydrolase family 13 catalytic" evidence="1">
    <location>
        <begin position="34"/>
        <end position="489"/>
    </location>
</feature>
<dbReference type="Gene3D" id="3.20.20.80">
    <property type="entry name" value="Glycosidases"/>
    <property type="match status" value="2"/>
</dbReference>
<dbReference type="EMBL" id="LGFT01000021">
    <property type="protein sequence ID" value="KUK44587.1"/>
    <property type="molecule type" value="Genomic_DNA"/>
</dbReference>
<proteinExistence type="predicted"/>
<evidence type="ECO:0000313" key="4">
    <source>
        <dbReference type="Proteomes" id="UP000053961"/>
    </source>
</evidence>
<dbReference type="SMART" id="SM00642">
    <property type="entry name" value="Aamy"/>
    <property type="match status" value="1"/>
</dbReference>